<keyword evidence="2 5" id="KW-0812">Transmembrane</keyword>
<keyword evidence="4 5" id="KW-0472">Membrane</keyword>
<keyword evidence="5" id="KW-1003">Cell membrane</keyword>
<evidence type="ECO:0000256" key="4">
    <source>
        <dbReference type="ARBA" id="ARBA00023136"/>
    </source>
</evidence>
<sequence>MRQIRFSHTRRADDKKRLAGLDPGDPASYLLTMHLLALALLGLVAGFASGCFGIGGGSILVPILILSFAVPYHTAVGTSLALILPIALAGSLTNFTLKQIDWNLFAVIALSGAAGAALGSLFIQAIPAVYAKRAFAVFLLYAAYRLWR</sequence>
<feature type="transmembrane region" description="Helical" evidence="5">
    <location>
        <begin position="72"/>
        <end position="92"/>
    </location>
</feature>
<evidence type="ECO:0000313" key="6">
    <source>
        <dbReference type="EMBL" id="VVM05033.1"/>
    </source>
</evidence>
<dbReference type="PANTHER" id="PTHR43701">
    <property type="entry name" value="MEMBRANE TRANSPORTER PROTEIN MJ0441-RELATED"/>
    <property type="match status" value="1"/>
</dbReference>
<feature type="transmembrane region" description="Helical" evidence="5">
    <location>
        <begin position="35"/>
        <end position="66"/>
    </location>
</feature>
<dbReference type="InterPro" id="IPR051598">
    <property type="entry name" value="TSUP/Inactive_protease-like"/>
</dbReference>
<reference evidence="6 7" key="1">
    <citation type="submission" date="2019-09" db="EMBL/GenBank/DDBJ databases">
        <authorList>
            <person name="Cremers G."/>
        </authorList>
    </citation>
    <scope>NUCLEOTIDE SEQUENCE [LARGE SCALE GENOMIC DNA]</scope>
    <source>
        <strain evidence="6">4A</strain>
    </source>
</reference>
<dbReference type="Pfam" id="PF01925">
    <property type="entry name" value="TauE"/>
    <property type="match status" value="1"/>
</dbReference>
<dbReference type="EMBL" id="CABFVA020000014">
    <property type="protein sequence ID" value="VVM05033.1"/>
    <property type="molecule type" value="Genomic_DNA"/>
</dbReference>
<proteinExistence type="inferred from homology"/>
<organism evidence="6 7">
    <name type="scientific">Methylacidimicrobium tartarophylax</name>
    <dbReference type="NCBI Taxonomy" id="1041768"/>
    <lineage>
        <taxon>Bacteria</taxon>
        <taxon>Pseudomonadati</taxon>
        <taxon>Verrucomicrobiota</taxon>
        <taxon>Methylacidimicrobium</taxon>
    </lineage>
</organism>
<accession>A0A5E6M9J4</accession>
<dbReference type="PANTHER" id="PTHR43701:SF2">
    <property type="entry name" value="MEMBRANE TRANSPORTER PROTEIN YJNA-RELATED"/>
    <property type="match status" value="1"/>
</dbReference>
<evidence type="ECO:0000256" key="5">
    <source>
        <dbReference type="RuleBase" id="RU363041"/>
    </source>
</evidence>
<comment type="similarity">
    <text evidence="5">Belongs to the 4-toluene sulfonate uptake permease (TSUP) (TC 2.A.102) family.</text>
</comment>
<keyword evidence="7" id="KW-1185">Reference proteome</keyword>
<dbReference type="AlphaFoldDB" id="A0A5E6M9J4"/>
<keyword evidence="3 5" id="KW-1133">Transmembrane helix</keyword>
<comment type="subcellular location">
    <subcellularLocation>
        <location evidence="5">Cell membrane</location>
        <topology evidence="5">Multi-pass membrane protein</topology>
    </subcellularLocation>
    <subcellularLocation>
        <location evidence="1">Membrane</location>
        <topology evidence="1">Multi-pass membrane protein</topology>
    </subcellularLocation>
</comment>
<dbReference type="GO" id="GO:0005886">
    <property type="term" value="C:plasma membrane"/>
    <property type="evidence" value="ECO:0007669"/>
    <property type="project" value="UniProtKB-SubCell"/>
</dbReference>
<feature type="transmembrane region" description="Helical" evidence="5">
    <location>
        <begin position="104"/>
        <end position="123"/>
    </location>
</feature>
<name>A0A5E6M9J4_9BACT</name>
<dbReference type="InterPro" id="IPR002781">
    <property type="entry name" value="TM_pro_TauE-like"/>
</dbReference>
<protein>
    <recommendedName>
        <fullName evidence="5">Probable membrane transporter protein</fullName>
    </recommendedName>
</protein>
<evidence type="ECO:0000313" key="7">
    <source>
        <dbReference type="Proteomes" id="UP000334923"/>
    </source>
</evidence>
<dbReference type="Proteomes" id="UP000334923">
    <property type="component" value="Unassembled WGS sequence"/>
</dbReference>
<gene>
    <name evidence="6" type="ORF">MAMT_00426</name>
</gene>
<evidence type="ECO:0000256" key="1">
    <source>
        <dbReference type="ARBA" id="ARBA00004141"/>
    </source>
</evidence>
<evidence type="ECO:0000256" key="2">
    <source>
        <dbReference type="ARBA" id="ARBA00022692"/>
    </source>
</evidence>
<evidence type="ECO:0000256" key="3">
    <source>
        <dbReference type="ARBA" id="ARBA00022989"/>
    </source>
</evidence>